<dbReference type="InterPro" id="IPR027417">
    <property type="entry name" value="P-loop_NTPase"/>
</dbReference>
<dbReference type="OrthoDB" id="9784461at2"/>
<dbReference type="SUPFAM" id="SSF52540">
    <property type="entry name" value="P-loop containing nucleoside triphosphate hydrolases"/>
    <property type="match status" value="1"/>
</dbReference>
<evidence type="ECO:0000256" key="4">
    <source>
        <dbReference type="HAMAP-Rule" id="MF_00636"/>
    </source>
</evidence>
<evidence type="ECO:0000259" key="5">
    <source>
        <dbReference type="Pfam" id="PF03668"/>
    </source>
</evidence>
<keyword evidence="8" id="KW-1185">Reference proteome</keyword>
<dbReference type="InterPro" id="IPR053931">
    <property type="entry name" value="RapZ_C"/>
</dbReference>
<accession>A0A1B7LXE9</accession>
<dbReference type="InterPro" id="IPR053930">
    <property type="entry name" value="RapZ-like_N"/>
</dbReference>
<keyword evidence="3 4" id="KW-0342">GTP-binding</keyword>
<dbReference type="Proteomes" id="UP000078292">
    <property type="component" value="Unassembled WGS sequence"/>
</dbReference>
<evidence type="ECO:0000256" key="3">
    <source>
        <dbReference type="ARBA" id="ARBA00023134"/>
    </source>
</evidence>
<evidence type="ECO:0000313" key="8">
    <source>
        <dbReference type="Proteomes" id="UP000078292"/>
    </source>
</evidence>
<evidence type="ECO:0000313" key="7">
    <source>
        <dbReference type="EMBL" id="OAV59809.1"/>
    </source>
</evidence>
<evidence type="ECO:0000259" key="6">
    <source>
        <dbReference type="Pfam" id="PF22740"/>
    </source>
</evidence>
<dbReference type="HAMAP" id="MF_00636">
    <property type="entry name" value="RapZ_like"/>
    <property type="match status" value="1"/>
</dbReference>
<feature type="domain" description="RapZ C-terminal" evidence="6">
    <location>
        <begin position="175"/>
        <end position="294"/>
    </location>
</feature>
<protein>
    <submittedName>
        <fullName evidence="7">RNase adaptor protein RapZ</fullName>
    </submittedName>
</protein>
<dbReference type="GO" id="GO:0005524">
    <property type="term" value="F:ATP binding"/>
    <property type="evidence" value="ECO:0007669"/>
    <property type="project" value="UniProtKB-UniRule"/>
</dbReference>
<keyword evidence="1 4" id="KW-0547">Nucleotide-binding</keyword>
<feature type="domain" description="RapZ-like N-terminal" evidence="5">
    <location>
        <begin position="14"/>
        <end position="166"/>
    </location>
</feature>
<dbReference type="Pfam" id="PF03668">
    <property type="entry name" value="RapZ-like_N"/>
    <property type="match status" value="1"/>
</dbReference>
<reference evidence="7 8" key="1">
    <citation type="submission" date="2016-04" db="EMBL/GenBank/DDBJ databases">
        <title>First whole genome shotgun sequence of the bacterium Enteractinococcus sp. strain UASWS1574.</title>
        <authorList>
            <person name="Crovadore J."/>
            <person name="Chablais R."/>
            <person name="Lefort F."/>
        </authorList>
    </citation>
    <scope>NUCLEOTIDE SEQUENCE [LARGE SCALE GENOMIC DNA]</scope>
    <source>
        <strain evidence="7 8">UASWS1574</strain>
    </source>
</reference>
<sequence length="297" mass="33285">MTSELEPVKPDTAEVLIITGMSGAGRTTAAHSLEDLGWYVVDNLPPQLFSTMAGLIGKNPDTPLKLALVVDVRSKEFFESLQEAMNQLRTDGAELRVLFLDASDEALVRRFETLRRPHPLQGDGSILDGIARERDLMAQLREQAEMILDTSDFNVHDLTTETTELFTESGPIVIRLNVMSFGFKYGVPQDSNYMADVRFIPNPHWVPALRPYTGQDHQVSDYVMSQDGVTDFIESYVEMMKPVIAGYRAENKHYATLAFGCTGGKHRSVAITYEIARRLSTFPGVRVRVSHRDMGRE</sequence>
<feature type="binding site" evidence="4">
    <location>
        <begin position="20"/>
        <end position="27"/>
    </location>
    <ligand>
        <name>ATP</name>
        <dbReference type="ChEBI" id="CHEBI:30616"/>
    </ligand>
</feature>
<dbReference type="NCBIfam" id="NF003828">
    <property type="entry name" value="PRK05416.1"/>
    <property type="match status" value="1"/>
</dbReference>
<name>A0A1B7LXE9_9MICC</name>
<evidence type="ECO:0000256" key="1">
    <source>
        <dbReference type="ARBA" id="ARBA00022741"/>
    </source>
</evidence>
<dbReference type="EMBL" id="LXEY01000021">
    <property type="protein sequence ID" value="OAV59809.1"/>
    <property type="molecule type" value="Genomic_DNA"/>
</dbReference>
<keyword evidence="2 4" id="KW-0067">ATP-binding</keyword>
<dbReference type="PANTHER" id="PTHR30448">
    <property type="entry name" value="RNASE ADAPTER PROTEIN RAPZ"/>
    <property type="match status" value="1"/>
</dbReference>
<gene>
    <name evidence="7" type="ORF">A6F49_13635</name>
</gene>
<dbReference type="STRING" id="1837282.A6F49_13635"/>
<dbReference type="PIRSF" id="PIRSF005052">
    <property type="entry name" value="P-loopkin"/>
    <property type="match status" value="1"/>
</dbReference>
<proteinExistence type="inferred from homology"/>
<comment type="caution">
    <text evidence="7">The sequence shown here is derived from an EMBL/GenBank/DDBJ whole genome shotgun (WGS) entry which is preliminary data.</text>
</comment>
<dbReference type="PANTHER" id="PTHR30448:SF0">
    <property type="entry name" value="RNASE ADAPTER PROTEIN RAPZ"/>
    <property type="match status" value="1"/>
</dbReference>
<dbReference type="AlphaFoldDB" id="A0A1B7LXE9"/>
<dbReference type="Pfam" id="PF22740">
    <property type="entry name" value="PapZ_C"/>
    <property type="match status" value="1"/>
</dbReference>
<dbReference type="RefSeq" id="WP_043058304.1">
    <property type="nucleotide sequence ID" value="NZ_LXEY01000021.1"/>
</dbReference>
<dbReference type="GO" id="GO:0005525">
    <property type="term" value="F:GTP binding"/>
    <property type="evidence" value="ECO:0007669"/>
    <property type="project" value="UniProtKB-UniRule"/>
</dbReference>
<evidence type="ECO:0000256" key="2">
    <source>
        <dbReference type="ARBA" id="ARBA00022840"/>
    </source>
</evidence>
<organism evidence="7 8">
    <name type="scientific">Enteractinococcus helveticum</name>
    <dbReference type="NCBI Taxonomy" id="1837282"/>
    <lineage>
        <taxon>Bacteria</taxon>
        <taxon>Bacillati</taxon>
        <taxon>Actinomycetota</taxon>
        <taxon>Actinomycetes</taxon>
        <taxon>Micrococcales</taxon>
        <taxon>Micrococcaceae</taxon>
    </lineage>
</organism>
<dbReference type="InterPro" id="IPR005337">
    <property type="entry name" value="RapZ-like"/>
</dbReference>
<feature type="binding site" evidence="4">
    <location>
        <begin position="71"/>
        <end position="74"/>
    </location>
    <ligand>
        <name>GTP</name>
        <dbReference type="ChEBI" id="CHEBI:37565"/>
    </ligand>
</feature>